<dbReference type="Proteomes" id="UP000657918">
    <property type="component" value="Unassembled WGS sequence"/>
</dbReference>
<dbReference type="PANTHER" id="PTHR31210:SF74">
    <property type="entry name" value="LYSINE KETOGLUTARATE REDUCTASE TRANS-SPLICING-LIKE PROTEIN"/>
    <property type="match status" value="1"/>
</dbReference>
<feature type="transmembrane region" description="Helical" evidence="1">
    <location>
        <begin position="21"/>
        <end position="43"/>
    </location>
</feature>
<dbReference type="Pfam" id="PF05212">
    <property type="entry name" value="DUF707"/>
    <property type="match status" value="2"/>
</dbReference>
<keyword evidence="1" id="KW-1133">Transmembrane helix</keyword>
<reference evidence="2 3" key="1">
    <citation type="submission" date="2020-10" db="EMBL/GenBank/DDBJ databases">
        <title>Plant Genome Project.</title>
        <authorList>
            <person name="Zhang R.-G."/>
        </authorList>
    </citation>
    <scope>NUCLEOTIDE SEQUENCE [LARGE SCALE GENOMIC DNA]</scope>
    <source>
        <strain evidence="2">FAFU-HL-1</strain>
        <tissue evidence="2">Leaf</tissue>
    </source>
</reference>
<protein>
    <recommendedName>
        <fullName evidence="4">Transmembrane protein</fullName>
    </recommendedName>
</protein>
<name>A0A835MCI3_9ROSI</name>
<gene>
    <name evidence="2" type="ORF">SADUNF_Sadunf19G0062000</name>
</gene>
<evidence type="ECO:0000313" key="3">
    <source>
        <dbReference type="Proteomes" id="UP000657918"/>
    </source>
</evidence>
<dbReference type="OrthoDB" id="9985979at2759"/>
<evidence type="ECO:0008006" key="4">
    <source>
        <dbReference type="Google" id="ProtNLM"/>
    </source>
</evidence>
<sequence>MKALIIPPVSQPSDSKSRRSYWCSVFPAGSFFFLIIFAVYAFIAPDYKEKLSRWEIADTFQNFKFSDCKNRCRPPGSESLPEGIVSKTSNFQMRPLWGFPENEDNSSINLLAVAVGIKQRDLVNKMVKKFLSSNFSVMLFHYDGIVDEWRDFEWNDRVIHVSARNQTKWWFAKRFLHPDIVAACSYIFLWDEDLGVQNLNPKRYVSIVESEGLHISQPALDYKSLVHQQITVRASKSGVHRAFLFFSHGMCSLLSEGLTSLVFVMETVQLLHAQGKKVQLCYISVGGNDGPCFLESCLALCVVYDPGGVLLYENVRKMVNGKGLVGIIHFCLLEISQYCIRGCLFISESDECCHGLLLFMGSCVLYNTSNLVSWILLLSYILNAKFILQNDLIHAWGLDYVLGYCSQASYTLSHSPPFTFIYFLSRLLLPIYILTRNPTGQDFDRVIEQKILVPSRSQKTDPRLEVRRQSLIELKVFQKRWKEAVEEDHCWMDPYKEAVKQSS</sequence>
<dbReference type="PANTHER" id="PTHR31210">
    <property type="entry name" value="OS06G0731900 PROTEIN"/>
    <property type="match status" value="1"/>
</dbReference>
<dbReference type="EMBL" id="JADGMS010000019">
    <property type="protein sequence ID" value="KAF9661372.1"/>
    <property type="molecule type" value="Genomic_DNA"/>
</dbReference>
<dbReference type="InterPro" id="IPR007877">
    <property type="entry name" value="DUF707"/>
</dbReference>
<keyword evidence="1" id="KW-0472">Membrane</keyword>
<accession>A0A835MCI3</accession>
<comment type="caution">
    <text evidence="2">The sequence shown here is derived from an EMBL/GenBank/DDBJ whole genome shotgun (WGS) entry which is preliminary data.</text>
</comment>
<dbReference type="AlphaFoldDB" id="A0A835MCI3"/>
<organism evidence="2 3">
    <name type="scientific">Salix dunnii</name>
    <dbReference type="NCBI Taxonomy" id="1413687"/>
    <lineage>
        <taxon>Eukaryota</taxon>
        <taxon>Viridiplantae</taxon>
        <taxon>Streptophyta</taxon>
        <taxon>Embryophyta</taxon>
        <taxon>Tracheophyta</taxon>
        <taxon>Spermatophyta</taxon>
        <taxon>Magnoliopsida</taxon>
        <taxon>eudicotyledons</taxon>
        <taxon>Gunneridae</taxon>
        <taxon>Pentapetalae</taxon>
        <taxon>rosids</taxon>
        <taxon>fabids</taxon>
        <taxon>Malpighiales</taxon>
        <taxon>Salicaceae</taxon>
        <taxon>Saliceae</taxon>
        <taxon>Salix</taxon>
    </lineage>
</organism>
<evidence type="ECO:0000256" key="1">
    <source>
        <dbReference type="SAM" id="Phobius"/>
    </source>
</evidence>
<proteinExistence type="predicted"/>
<evidence type="ECO:0000313" key="2">
    <source>
        <dbReference type="EMBL" id="KAF9661372.1"/>
    </source>
</evidence>
<keyword evidence="3" id="KW-1185">Reference proteome</keyword>
<keyword evidence="1" id="KW-0812">Transmembrane</keyword>